<dbReference type="AlphaFoldDB" id="A0A087SF63"/>
<accession>A0A087SF63</accession>
<name>A0A087SF63_AUXPR</name>
<reference evidence="2 3" key="1">
    <citation type="journal article" date="2014" name="BMC Genomics">
        <title>Oil accumulation mechanisms of the oleaginous microalga Chlorella protothecoides revealed through its genome, transcriptomes, and proteomes.</title>
        <authorList>
            <person name="Gao C."/>
            <person name="Wang Y."/>
            <person name="Shen Y."/>
            <person name="Yan D."/>
            <person name="He X."/>
            <person name="Dai J."/>
            <person name="Wu Q."/>
        </authorList>
    </citation>
    <scope>NUCLEOTIDE SEQUENCE [LARGE SCALE GENOMIC DNA]</scope>
    <source>
        <strain evidence="2 3">0710</strain>
    </source>
</reference>
<evidence type="ECO:0000256" key="1">
    <source>
        <dbReference type="SAM" id="MobiDB-lite"/>
    </source>
</evidence>
<dbReference type="EMBL" id="KL662107">
    <property type="protein sequence ID" value="KFM24367.1"/>
    <property type="molecule type" value="Genomic_DNA"/>
</dbReference>
<dbReference type="Proteomes" id="UP000028924">
    <property type="component" value="Unassembled WGS sequence"/>
</dbReference>
<evidence type="ECO:0000313" key="2">
    <source>
        <dbReference type="EMBL" id="KFM24367.1"/>
    </source>
</evidence>
<proteinExistence type="predicted"/>
<dbReference type="RefSeq" id="XP_011397255.1">
    <property type="nucleotide sequence ID" value="XM_011398953.1"/>
</dbReference>
<keyword evidence="3" id="KW-1185">Reference proteome</keyword>
<organism evidence="2 3">
    <name type="scientific">Auxenochlorella protothecoides</name>
    <name type="common">Green microalga</name>
    <name type="synonym">Chlorella protothecoides</name>
    <dbReference type="NCBI Taxonomy" id="3075"/>
    <lineage>
        <taxon>Eukaryota</taxon>
        <taxon>Viridiplantae</taxon>
        <taxon>Chlorophyta</taxon>
        <taxon>core chlorophytes</taxon>
        <taxon>Trebouxiophyceae</taxon>
        <taxon>Chlorellales</taxon>
        <taxon>Chlorellaceae</taxon>
        <taxon>Auxenochlorella</taxon>
    </lineage>
</organism>
<feature type="region of interest" description="Disordered" evidence="1">
    <location>
        <begin position="1"/>
        <end position="44"/>
    </location>
</feature>
<feature type="compositionally biased region" description="Basic and acidic residues" evidence="1">
    <location>
        <begin position="1"/>
        <end position="15"/>
    </location>
</feature>
<protein>
    <submittedName>
        <fullName evidence="2">Uncharacterized protein</fullName>
    </submittedName>
</protein>
<gene>
    <name evidence="2" type="ORF">F751_3085</name>
</gene>
<dbReference type="GeneID" id="23614476"/>
<dbReference type="KEGG" id="apro:F751_3085"/>
<sequence>MHHNNNCERLVRRSSDLAPELGGSPAPANGDVNRISAGESGKDQHCVNHVRKSNVVLVLRGRLFLQENRHSRPAQW</sequence>
<evidence type="ECO:0000313" key="3">
    <source>
        <dbReference type="Proteomes" id="UP000028924"/>
    </source>
</evidence>